<dbReference type="RefSeq" id="XP_017991463.1">
    <property type="nucleotide sequence ID" value="XM_018136229.1"/>
</dbReference>
<gene>
    <name evidence="3" type="ORF">Malapachy_1731</name>
</gene>
<reference evidence="3 4" key="1">
    <citation type="submission" date="2015-07" db="EMBL/GenBank/DDBJ databases">
        <title>Draft Genome Sequence of Malassezia furfur CBS1878 and Malassezia pachydermatis CBS1879.</title>
        <authorList>
            <person name="Triana S."/>
            <person name="Ohm R."/>
            <person name="Gonzalez A."/>
            <person name="DeCock H."/>
            <person name="Restrepo S."/>
            <person name="Celis A."/>
        </authorList>
    </citation>
    <scope>NUCLEOTIDE SEQUENCE [LARGE SCALE GENOMIC DNA]</scope>
    <source>
        <strain evidence="3 4">CBS 1879</strain>
    </source>
</reference>
<evidence type="ECO:0008006" key="5">
    <source>
        <dbReference type="Google" id="ProtNLM"/>
    </source>
</evidence>
<organism evidence="3 4">
    <name type="scientific">Malassezia pachydermatis</name>
    <dbReference type="NCBI Taxonomy" id="77020"/>
    <lineage>
        <taxon>Eukaryota</taxon>
        <taxon>Fungi</taxon>
        <taxon>Dikarya</taxon>
        <taxon>Basidiomycota</taxon>
        <taxon>Ustilaginomycotina</taxon>
        <taxon>Malasseziomycetes</taxon>
        <taxon>Malasseziales</taxon>
        <taxon>Malasseziaceae</taxon>
        <taxon>Malassezia</taxon>
    </lineage>
</organism>
<evidence type="ECO:0000256" key="2">
    <source>
        <dbReference type="SAM" id="Phobius"/>
    </source>
</evidence>
<comment type="caution">
    <text evidence="3">The sequence shown here is derived from an EMBL/GenBank/DDBJ whole genome shotgun (WGS) entry which is preliminary data.</text>
</comment>
<dbReference type="Gene3D" id="2.60.40.1820">
    <property type="match status" value="1"/>
</dbReference>
<evidence type="ECO:0000256" key="1">
    <source>
        <dbReference type="SAM" id="MobiDB-lite"/>
    </source>
</evidence>
<dbReference type="SUPFAM" id="SSF117070">
    <property type="entry name" value="LEA14-like"/>
    <property type="match status" value="1"/>
</dbReference>
<feature type="transmembrane region" description="Helical" evidence="2">
    <location>
        <begin position="114"/>
        <end position="137"/>
    </location>
</feature>
<dbReference type="VEuPathDB" id="FungiDB:Malapachy_1731"/>
<sequence>MQSYPTPGSGAYMSVPHHQQPVPLLDPPENAQGTSSSYAYMHNAPEQRVSMAGTDKYNDEPVVDESAIFDQGDSTRNSGSMYTRLGLPHRRGIWQPEDLRAFENQSTLMKIVRIFLFIIVFGILLTICILILLFIFLRPPNIGLDNISPQPENLSINGNTFQFDANISVVVSNPNSVSADIKNISALAYDDSVRTTSIGSCSKVNQKILANDNTTVELPCMINYDLSKDPNLSIIKNVANRCFNTNEDLKIALQVHLDVQLFSFTVPINVNPTVSMKCPVSKQQVEDIIGKDNIGSLGINLGQRSLDDKAGASISHALRRLISYPMDADIDGARDIL</sequence>
<proteinExistence type="predicted"/>
<keyword evidence="2" id="KW-0812">Transmembrane</keyword>
<dbReference type="OrthoDB" id="20273at2759"/>
<keyword evidence="2" id="KW-0472">Membrane</keyword>
<name>A0A0M8MUG1_9BASI</name>
<feature type="region of interest" description="Disordered" evidence="1">
    <location>
        <begin position="1"/>
        <end position="29"/>
    </location>
</feature>
<protein>
    <recommendedName>
        <fullName evidence="5">Late embryogenesis abundant protein LEA-2 subgroup domain-containing protein</fullName>
    </recommendedName>
</protein>
<dbReference type="GeneID" id="28728104"/>
<dbReference type="Proteomes" id="UP000037751">
    <property type="component" value="Unassembled WGS sequence"/>
</dbReference>
<keyword evidence="4" id="KW-1185">Reference proteome</keyword>
<evidence type="ECO:0000313" key="3">
    <source>
        <dbReference type="EMBL" id="KOS13831.1"/>
    </source>
</evidence>
<evidence type="ECO:0000313" key="4">
    <source>
        <dbReference type="Proteomes" id="UP000037751"/>
    </source>
</evidence>
<dbReference type="AlphaFoldDB" id="A0A0M8MUG1"/>
<dbReference type="EMBL" id="LGAV01000005">
    <property type="protein sequence ID" value="KOS13831.1"/>
    <property type="molecule type" value="Genomic_DNA"/>
</dbReference>
<keyword evidence="2" id="KW-1133">Transmembrane helix</keyword>
<accession>A0A0M8MUG1</accession>
<dbReference type="STRING" id="77020.A0A0M8MUG1"/>